<evidence type="ECO:0000313" key="4">
    <source>
        <dbReference type="Proteomes" id="UP001497472"/>
    </source>
</evidence>
<feature type="region of interest" description="Disordered" evidence="1">
    <location>
        <begin position="502"/>
        <end position="523"/>
    </location>
</feature>
<comment type="caution">
    <text evidence="3">The sequence shown here is derived from an EMBL/GenBank/DDBJ whole genome shotgun (WGS) entry which is preliminary data.</text>
</comment>
<dbReference type="AlphaFoldDB" id="A0AAV1J0V2"/>
<evidence type="ECO:0000313" key="3">
    <source>
        <dbReference type="EMBL" id="CAK1542145.1"/>
    </source>
</evidence>
<keyword evidence="2" id="KW-0472">Membrane</keyword>
<accession>A0AAV1J0V2</accession>
<feature type="compositionally biased region" description="Basic residues" evidence="1">
    <location>
        <begin position="373"/>
        <end position="388"/>
    </location>
</feature>
<keyword evidence="2" id="KW-0812">Transmembrane</keyword>
<evidence type="ECO:0000256" key="2">
    <source>
        <dbReference type="SAM" id="Phobius"/>
    </source>
</evidence>
<reference evidence="3 4" key="1">
    <citation type="submission" date="2023-11" db="EMBL/GenBank/DDBJ databases">
        <authorList>
            <person name="Okamura Y."/>
        </authorList>
    </citation>
    <scope>NUCLEOTIDE SEQUENCE [LARGE SCALE GENOMIC DNA]</scope>
</reference>
<organism evidence="3 4">
    <name type="scientific">Leptosia nina</name>
    <dbReference type="NCBI Taxonomy" id="320188"/>
    <lineage>
        <taxon>Eukaryota</taxon>
        <taxon>Metazoa</taxon>
        <taxon>Ecdysozoa</taxon>
        <taxon>Arthropoda</taxon>
        <taxon>Hexapoda</taxon>
        <taxon>Insecta</taxon>
        <taxon>Pterygota</taxon>
        <taxon>Neoptera</taxon>
        <taxon>Endopterygota</taxon>
        <taxon>Lepidoptera</taxon>
        <taxon>Glossata</taxon>
        <taxon>Ditrysia</taxon>
        <taxon>Papilionoidea</taxon>
        <taxon>Pieridae</taxon>
        <taxon>Pierinae</taxon>
        <taxon>Leptosia</taxon>
    </lineage>
</organism>
<dbReference type="EMBL" id="CAVLEF010000003">
    <property type="protein sequence ID" value="CAK1542145.1"/>
    <property type="molecule type" value="Genomic_DNA"/>
</dbReference>
<sequence length="523" mass="61514">MDRLLEQSDSDSGESWTLLESSPAFADEPPDFEEPQVESPTTENHERDEDTDGISIISDSDHEIHIGNENFISDTMSPIEQDIPQFVSVDQHLSNFKNNKILVDEHDFLGDNNKHKIYVHRRNKRLSTVLNIIMLGSVITAAGVAIGHMWGAKNDCSVQNPPSVNKILSNLYKLQEENAYLRSKLKELSQYHQSLVPVKQNRCKKVFEEPLGSQNVNQITKCLDEGNKNTLQSHLIEPVFEKEFLDDLKNIENIYQKNKNWLDNEITKRLRDEKSKSTNNHQSDIISNKQSKDIFPNEPFVKISYADSLKSNNYSKKNYKREVDKFFESKLKSEFKKKLKSNDEKYSQQTISDQEITKDDWYIKQRNKEDKKKYNHHKSLRKQKRRNKYQQWEMKTGYIKDYDDLPSSLQDLKVTSDSASEQNVSSQSKLTNVSDTILKSTVSDKQKKKKTKKGTQDNWYEKRVDLRKEARQKLEQELFGETATNTARWYFRRMKKREQCRTKDNSTYQKQYDKRTMNYKMKH</sequence>
<keyword evidence="2" id="KW-1133">Transmembrane helix</keyword>
<dbReference type="Proteomes" id="UP001497472">
    <property type="component" value="Unassembled WGS sequence"/>
</dbReference>
<name>A0AAV1J0V2_9NEOP</name>
<feature type="region of interest" description="Disordered" evidence="1">
    <location>
        <begin position="367"/>
        <end position="388"/>
    </location>
</feature>
<protein>
    <submittedName>
        <fullName evidence="3">Uncharacterized protein</fullName>
    </submittedName>
</protein>
<keyword evidence="4" id="KW-1185">Reference proteome</keyword>
<gene>
    <name evidence="3" type="ORF">LNINA_LOCUS2066</name>
</gene>
<feature type="region of interest" description="Disordered" evidence="1">
    <location>
        <begin position="1"/>
        <end position="53"/>
    </location>
</feature>
<feature type="transmembrane region" description="Helical" evidence="2">
    <location>
        <begin position="129"/>
        <end position="150"/>
    </location>
</feature>
<proteinExistence type="predicted"/>
<evidence type="ECO:0000256" key="1">
    <source>
        <dbReference type="SAM" id="MobiDB-lite"/>
    </source>
</evidence>